<reference evidence="2 3" key="1">
    <citation type="journal article" date="2012" name="J. Bacteriol.">
        <title>Genome of Bacillus macauensis ZFHKF-1, a Long-Chain-Forming Bacterium.</title>
        <authorList>
            <person name="Cai L."/>
            <person name="Zhang T."/>
        </authorList>
    </citation>
    <scope>NUCLEOTIDE SEQUENCE [LARGE SCALE GENOMIC DNA]</scope>
    <source>
        <strain evidence="2 3">ZFHKF-1</strain>
    </source>
</reference>
<evidence type="ECO:0000313" key="2">
    <source>
        <dbReference type="EMBL" id="EIT85160.1"/>
    </source>
</evidence>
<gene>
    <name evidence="2" type="ORF">A374_10470</name>
</gene>
<accession>I8UE26</accession>
<keyword evidence="1" id="KW-0812">Transmembrane</keyword>
<name>I8UE26_9BACL</name>
<dbReference type="Proteomes" id="UP000004080">
    <property type="component" value="Unassembled WGS sequence"/>
</dbReference>
<protein>
    <submittedName>
        <fullName evidence="2">Uncharacterized protein</fullName>
    </submittedName>
</protein>
<dbReference type="EMBL" id="AKKV01000026">
    <property type="protein sequence ID" value="EIT85160.1"/>
    <property type="molecule type" value="Genomic_DNA"/>
</dbReference>
<organism evidence="2 3">
    <name type="scientific">Fictibacillus macauensis ZFHKF-1</name>
    <dbReference type="NCBI Taxonomy" id="1196324"/>
    <lineage>
        <taxon>Bacteria</taxon>
        <taxon>Bacillati</taxon>
        <taxon>Bacillota</taxon>
        <taxon>Bacilli</taxon>
        <taxon>Bacillales</taxon>
        <taxon>Fictibacillaceae</taxon>
        <taxon>Fictibacillus</taxon>
    </lineage>
</organism>
<evidence type="ECO:0000256" key="1">
    <source>
        <dbReference type="SAM" id="Phobius"/>
    </source>
</evidence>
<comment type="caution">
    <text evidence="2">The sequence shown here is derived from an EMBL/GenBank/DDBJ whole genome shotgun (WGS) entry which is preliminary data.</text>
</comment>
<keyword evidence="1" id="KW-1133">Transmembrane helix</keyword>
<keyword evidence="3" id="KW-1185">Reference proteome</keyword>
<dbReference type="PATRIC" id="fig|1196324.3.peg.2140"/>
<dbReference type="AlphaFoldDB" id="I8UE26"/>
<keyword evidence="1" id="KW-0472">Membrane</keyword>
<sequence length="65" mass="7295">MNNKQWTLIVAFVWLGTIALGFANVIGTLPRHALFLSIFFVFMAVALLSSLIGLYILKRKKPKTT</sequence>
<evidence type="ECO:0000313" key="3">
    <source>
        <dbReference type="Proteomes" id="UP000004080"/>
    </source>
</evidence>
<proteinExistence type="predicted"/>
<dbReference type="RefSeq" id="WP_007202178.1">
    <property type="nucleotide sequence ID" value="NZ_AKKV01000026.1"/>
</dbReference>
<feature type="transmembrane region" description="Helical" evidence="1">
    <location>
        <begin position="33"/>
        <end position="57"/>
    </location>
</feature>